<protein>
    <recommendedName>
        <fullName evidence="1">Integrase catalytic domain-containing protein</fullName>
    </recommendedName>
</protein>
<organism evidence="2 4">
    <name type="scientific">Kurthia sibirica</name>
    <dbReference type="NCBI Taxonomy" id="202750"/>
    <lineage>
        <taxon>Bacteria</taxon>
        <taxon>Bacillati</taxon>
        <taxon>Bacillota</taxon>
        <taxon>Bacilli</taxon>
        <taxon>Bacillales</taxon>
        <taxon>Caryophanaceae</taxon>
        <taxon>Kurthia</taxon>
    </lineage>
</organism>
<name>A0A2U3ADV8_9BACL</name>
<gene>
    <name evidence="3" type="ORF">DEX24_15050</name>
    <name evidence="2" type="ORF">DEX24_16750</name>
</gene>
<feature type="non-terminal residue" evidence="2">
    <location>
        <position position="1"/>
    </location>
</feature>
<evidence type="ECO:0000313" key="3">
    <source>
        <dbReference type="EMBL" id="PWI24182.1"/>
    </source>
</evidence>
<feature type="domain" description="Integrase catalytic" evidence="1">
    <location>
        <begin position="1"/>
        <end position="24"/>
    </location>
</feature>
<keyword evidence="4" id="KW-1185">Reference proteome</keyword>
<dbReference type="Proteomes" id="UP000245938">
    <property type="component" value="Unassembled WGS sequence"/>
</dbReference>
<dbReference type="AlphaFoldDB" id="A0A2U3ADV8"/>
<accession>A0A2U3ADV8</accession>
<sequence>IHFYNHQRYQKRLNGLSPLEFRAQAA</sequence>
<dbReference type="EMBL" id="QFVR01000053">
    <property type="protein sequence ID" value="PWI22742.1"/>
    <property type="molecule type" value="Genomic_DNA"/>
</dbReference>
<dbReference type="InterPro" id="IPR001584">
    <property type="entry name" value="Integrase_cat-core"/>
</dbReference>
<evidence type="ECO:0000259" key="1">
    <source>
        <dbReference type="Pfam" id="PF13333"/>
    </source>
</evidence>
<evidence type="ECO:0000313" key="4">
    <source>
        <dbReference type="Proteomes" id="UP000245938"/>
    </source>
</evidence>
<dbReference type="GO" id="GO:0015074">
    <property type="term" value="P:DNA integration"/>
    <property type="evidence" value="ECO:0007669"/>
    <property type="project" value="InterPro"/>
</dbReference>
<dbReference type="EMBL" id="QFVR01000027">
    <property type="protein sequence ID" value="PWI24182.1"/>
    <property type="molecule type" value="Genomic_DNA"/>
</dbReference>
<comment type="caution">
    <text evidence="2">The sequence shown here is derived from an EMBL/GenBank/DDBJ whole genome shotgun (WGS) entry which is preliminary data.</text>
</comment>
<dbReference type="Pfam" id="PF13333">
    <property type="entry name" value="rve_2"/>
    <property type="match status" value="1"/>
</dbReference>
<evidence type="ECO:0000313" key="2">
    <source>
        <dbReference type="EMBL" id="PWI22742.1"/>
    </source>
</evidence>
<dbReference type="RefSeq" id="WP_146193002.1">
    <property type="nucleotide sequence ID" value="NZ_QFVR01000027.1"/>
</dbReference>
<proteinExistence type="predicted"/>
<reference evidence="2 4" key="1">
    <citation type="submission" date="2018-05" db="EMBL/GenBank/DDBJ databases">
        <title>Kurthia sibirica genome sequence.</title>
        <authorList>
            <person name="Maclea K.S."/>
            <person name="Goen A.E."/>
        </authorList>
    </citation>
    <scope>NUCLEOTIDE SEQUENCE [LARGE SCALE GENOMIC DNA]</scope>
    <source>
        <strain evidence="2 4">ATCC 49154</strain>
    </source>
</reference>